<gene>
    <name evidence="2" type="ORF">LSAA_698</name>
</gene>
<evidence type="ECO:0000313" key="2">
    <source>
        <dbReference type="EMBL" id="CAF2762699.1"/>
    </source>
</evidence>
<accession>A0A7R8GZE7</accession>
<feature type="region of interest" description="Disordered" evidence="1">
    <location>
        <begin position="54"/>
        <end position="79"/>
    </location>
</feature>
<evidence type="ECO:0000256" key="1">
    <source>
        <dbReference type="SAM" id="MobiDB-lite"/>
    </source>
</evidence>
<reference evidence="2" key="1">
    <citation type="submission" date="2021-02" db="EMBL/GenBank/DDBJ databases">
        <authorList>
            <person name="Bekaert M."/>
        </authorList>
    </citation>
    <scope>NUCLEOTIDE SEQUENCE</scope>
    <source>
        <strain evidence="2">IoA-00</strain>
    </source>
</reference>
<sequence>MKVLTATANVINRAVSKNGSKIIDDRPFNADQYYSSHDVPRSRNDLFRDDSSSLLASSSKTSSASHYRSRSGSGRFRSLKNSCSNSNKDFVFYTSNDCMESEPIYSEPITPPPSQQKGNHLPSLQKGMIYPDPRDPVQICNHIYEYLVNRKTDASHNDEMSSPPDYVKSHNNNYLVNKKGGWRRCGGSLSSSPSSGSSSHSRKLYESGEEVVSF</sequence>
<keyword evidence="3" id="KW-1185">Reference proteome</keyword>
<feature type="region of interest" description="Disordered" evidence="1">
    <location>
        <begin position="184"/>
        <end position="214"/>
    </location>
</feature>
<protein>
    <submittedName>
        <fullName evidence="2">(salmon louse) hypothetical protein</fullName>
    </submittedName>
</protein>
<evidence type="ECO:0000313" key="3">
    <source>
        <dbReference type="Proteomes" id="UP000675881"/>
    </source>
</evidence>
<dbReference type="EMBL" id="HG994580">
    <property type="protein sequence ID" value="CAF2762699.1"/>
    <property type="molecule type" value="Genomic_DNA"/>
</dbReference>
<proteinExistence type="predicted"/>
<dbReference type="Proteomes" id="UP000675881">
    <property type="component" value="Chromosome 1"/>
</dbReference>
<organism evidence="2 3">
    <name type="scientific">Lepeophtheirus salmonis</name>
    <name type="common">Salmon louse</name>
    <name type="synonym">Caligus salmonis</name>
    <dbReference type="NCBI Taxonomy" id="72036"/>
    <lineage>
        <taxon>Eukaryota</taxon>
        <taxon>Metazoa</taxon>
        <taxon>Ecdysozoa</taxon>
        <taxon>Arthropoda</taxon>
        <taxon>Crustacea</taxon>
        <taxon>Multicrustacea</taxon>
        <taxon>Hexanauplia</taxon>
        <taxon>Copepoda</taxon>
        <taxon>Siphonostomatoida</taxon>
        <taxon>Caligidae</taxon>
        <taxon>Lepeophtheirus</taxon>
    </lineage>
</organism>
<dbReference type="AlphaFoldDB" id="A0A7R8GZE7"/>
<feature type="compositionally biased region" description="Low complexity" evidence="1">
    <location>
        <begin position="186"/>
        <end position="199"/>
    </location>
</feature>
<name>A0A7R8GZE7_LEPSM</name>
<feature type="compositionally biased region" description="Low complexity" evidence="1">
    <location>
        <begin position="54"/>
        <end position="76"/>
    </location>
</feature>